<evidence type="ECO:0000313" key="5">
    <source>
        <dbReference type="Proteomes" id="UP000009875"/>
    </source>
</evidence>
<feature type="DNA-binding region" description="H-T-H motif" evidence="2">
    <location>
        <begin position="29"/>
        <end position="48"/>
    </location>
</feature>
<dbReference type="OrthoDB" id="66596at2"/>
<evidence type="ECO:0000259" key="3">
    <source>
        <dbReference type="PROSITE" id="PS50977"/>
    </source>
</evidence>
<dbReference type="RefSeq" id="WP_003778940.1">
    <property type="nucleotide sequence ID" value="NZ_JH992961.1"/>
</dbReference>
<dbReference type="PROSITE" id="PS50977">
    <property type="entry name" value="HTH_TETR_2"/>
    <property type="match status" value="1"/>
</dbReference>
<accession>K9E752</accession>
<comment type="caution">
    <text evidence="4">The sequence shown here is derived from an EMBL/GenBank/DDBJ whole genome shotgun (WGS) entry which is preliminary data.</text>
</comment>
<keyword evidence="5" id="KW-1185">Reference proteome</keyword>
<gene>
    <name evidence="4" type="ORF">HMPREF9698_01295</name>
</gene>
<dbReference type="HOGENOM" id="CLU_100170_2_0_9"/>
<organism evidence="4 5">
    <name type="scientific">Alloiococcus otitis ATCC 51267</name>
    <dbReference type="NCBI Taxonomy" id="883081"/>
    <lineage>
        <taxon>Bacteria</taxon>
        <taxon>Bacillati</taxon>
        <taxon>Bacillota</taxon>
        <taxon>Bacilli</taxon>
        <taxon>Lactobacillales</taxon>
        <taxon>Carnobacteriaceae</taxon>
        <taxon>Alloiococcus</taxon>
    </lineage>
</organism>
<dbReference type="eggNOG" id="COG1309">
    <property type="taxonomic scope" value="Bacteria"/>
</dbReference>
<keyword evidence="1 2" id="KW-0238">DNA-binding</keyword>
<evidence type="ECO:0000313" key="4">
    <source>
        <dbReference type="EMBL" id="EKU92989.1"/>
    </source>
</evidence>
<dbReference type="GO" id="GO:0003677">
    <property type="term" value="F:DNA binding"/>
    <property type="evidence" value="ECO:0007669"/>
    <property type="project" value="UniProtKB-UniRule"/>
</dbReference>
<protein>
    <recommendedName>
        <fullName evidence="3">HTH tetR-type domain-containing protein</fullName>
    </recommendedName>
</protein>
<dbReference type="STRING" id="883081.HMPREF9698_01295"/>
<name>K9E752_9LACT</name>
<evidence type="ECO:0000256" key="2">
    <source>
        <dbReference type="PROSITE-ProRule" id="PRU00335"/>
    </source>
</evidence>
<feature type="domain" description="HTH tetR-type" evidence="3">
    <location>
        <begin position="6"/>
        <end position="66"/>
    </location>
</feature>
<dbReference type="InterPro" id="IPR001647">
    <property type="entry name" value="HTH_TetR"/>
</dbReference>
<dbReference type="AlphaFoldDB" id="K9E752"/>
<sequence>MARRKTIMKEHILKAAENLLKREGIDSLTARNVANELDCSTQPIYNEFKNMEQLKSEVIANTEEFFTNKLSATAIENASLQSVCEDYIKFAEDESPLFRSMYMYKNAYSGDLHDNMGKTMIDLIDKYTGASCDTLQLWKNLYPLLFGLASLIALGKVQTKDINLSNYVSAYIKTAVDLAK</sequence>
<dbReference type="Proteomes" id="UP000009875">
    <property type="component" value="Unassembled WGS sequence"/>
</dbReference>
<evidence type="ECO:0000256" key="1">
    <source>
        <dbReference type="ARBA" id="ARBA00023125"/>
    </source>
</evidence>
<proteinExistence type="predicted"/>
<dbReference type="SUPFAM" id="SSF46689">
    <property type="entry name" value="Homeodomain-like"/>
    <property type="match status" value="1"/>
</dbReference>
<dbReference type="Pfam" id="PF00440">
    <property type="entry name" value="TetR_N"/>
    <property type="match status" value="1"/>
</dbReference>
<dbReference type="EMBL" id="AGXA01000029">
    <property type="protein sequence ID" value="EKU92989.1"/>
    <property type="molecule type" value="Genomic_DNA"/>
</dbReference>
<dbReference type="Gene3D" id="1.10.357.10">
    <property type="entry name" value="Tetracycline Repressor, domain 2"/>
    <property type="match status" value="1"/>
</dbReference>
<dbReference type="InterPro" id="IPR009057">
    <property type="entry name" value="Homeodomain-like_sf"/>
</dbReference>
<reference evidence="4 5" key="1">
    <citation type="submission" date="2012-09" db="EMBL/GenBank/DDBJ databases">
        <title>The Genome Sequence of Alloiococcus otitis ATCC 51267.</title>
        <authorList>
            <consortium name="The Broad Institute Genome Sequencing Platform"/>
            <person name="Earl A."/>
            <person name="Ward D."/>
            <person name="Feldgarden M."/>
            <person name="Gevers D."/>
            <person name="Huys G."/>
            <person name="Walker B."/>
            <person name="Young S.K."/>
            <person name="Zeng Q."/>
            <person name="Gargeya S."/>
            <person name="Fitzgerald M."/>
            <person name="Haas B."/>
            <person name="Abouelleil A."/>
            <person name="Alvarado L."/>
            <person name="Arachchi H.M."/>
            <person name="Berlin A.M."/>
            <person name="Chapman S.B."/>
            <person name="Goldberg J."/>
            <person name="Griggs A."/>
            <person name="Gujja S."/>
            <person name="Hansen M."/>
            <person name="Howarth C."/>
            <person name="Imamovic A."/>
            <person name="Larimer J."/>
            <person name="McCowen C."/>
            <person name="Montmayeur A."/>
            <person name="Murphy C."/>
            <person name="Neiman D."/>
            <person name="Pearson M."/>
            <person name="Priest M."/>
            <person name="Roberts A."/>
            <person name="Saif S."/>
            <person name="Shea T."/>
            <person name="Sisk P."/>
            <person name="Sykes S."/>
            <person name="Wortman J."/>
            <person name="Nusbaum C."/>
            <person name="Birren B."/>
        </authorList>
    </citation>
    <scope>NUCLEOTIDE SEQUENCE [LARGE SCALE GENOMIC DNA]</scope>
    <source>
        <strain evidence="4 5">ATCC 51267</strain>
    </source>
</reference>